<dbReference type="AlphaFoldDB" id="A0AAE1ABX6"/>
<accession>A0AAE1ABX6</accession>
<gene>
    <name evidence="1" type="ORF">RRG08_032211</name>
</gene>
<proteinExistence type="predicted"/>
<sequence>MSGIPPNLIPNKDVQNHIPRILSEIVRVAVTMTSGYRPLFSETVIAILASGQQTQIKLYLQHLARREVARVGSEDSHRRSFVPGVRAAMKGRQKVFTGSPTDLMCRVTSPFTSGHSFRHLKPNSPPKRGLN</sequence>
<keyword evidence="2" id="KW-1185">Reference proteome</keyword>
<evidence type="ECO:0000313" key="1">
    <source>
        <dbReference type="EMBL" id="KAK3784758.1"/>
    </source>
</evidence>
<dbReference type="EMBL" id="JAWDGP010002216">
    <property type="protein sequence ID" value="KAK3784758.1"/>
    <property type="molecule type" value="Genomic_DNA"/>
</dbReference>
<name>A0AAE1ABX6_9GAST</name>
<organism evidence="1 2">
    <name type="scientific">Elysia crispata</name>
    <name type="common">lettuce slug</name>
    <dbReference type="NCBI Taxonomy" id="231223"/>
    <lineage>
        <taxon>Eukaryota</taxon>
        <taxon>Metazoa</taxon>
        <taxon>Spiralia</taxon>
        <taxon>Lophotrochozoa</taxon>
        <taxon>Mollusca</taxon>
        <taxon>Gastropoda</taxon>
        <taxon>Heterobranchia</taxon>
        <taxon>Euthyneura</taxon>
        <taxon>Panpulmonata</taxon>
        <taxon>Sacoglossa</taxon>
        <taxon>Placobranchoidea</taxon>
        <taxon>Plakobranchidae</taxon>
        <taxon>Elysia</taxon>
    </lineage>
</organism>
<reference evidence="1" key="1">
    <citation type="journal article" date="2023" name="G3 (Bethesda)">
        <title>A reference genome for the long-term kleptoplast-retaining sea slug Elysia crispata morphotype clarki.</title>
        <authorList>
            <person name="Eastman K.E."/>
            <person name="Pendleton A.L."/>
            <person name="Shaikh M.A."/>
            <person name="Suttiyut T."/>
            <person name="Ogas R."/>
            <person name="Tomko P."/>
            <person name="Gavelis G."/>
            <person name="Widhalm J.R."/>
            <person name="Wisecaver J.H."/>
        </authorList>
    </citation>
    <scope>NUCLEOTIDE SEQUENCE</scope>
    <source>
        <strain evidence="1">ECLA1</strain>
    </source>
</reference>
<dbReference type="Proteomes" id="UP001283361">
    <property type="component" value="Unassembled WGS sequence"/>
</dbReference>
<evidence type="ECO:0000313" key="2">
    <source>
        <dbReference type="Proteomes" id="UP001283361"/>
    </source>
</evidence>
<comment type="caution">
    <text evidence="1">The sequence shown here is derived from an EMBL/GenBank/DDBJ whole genome shotgun (WGS) entry which is preliminary data.</text>
</comment>
<protein>
    <submittedName>
        <fullName evidence="1">Uncharacterized protein</fullName>
    </submittedName>
</protein>